<evidence type="ECO:0000256" key="7">
    <source>
        <dbReference type="HAMAP-Rule" id="MF_00607"/>
    </source>
</evidence>
<feature type="binding site" evidence="7 8">
    <location>
        <position position="90"/>
    </location>
    <ligand>
        <name>S-adenosyl-L-methionine</name>
        <dbReference type="ChEBI" id="CHEBI:59789"/>
    </ligand>
</feature>
<dbReference type="Gene3D" id="1.10.8.100">
    <property type="entry name" value="Ribosomal RNA adenine dimethylase-like, domain 2"/>
    <property type="match status" value="1"/>
</dbReference>
<feature type="binding site" evidence="7 8">
    <location>
        <position position="116"/>
    </location>
    <ligand>
        <name>S-adenosyl-L-methionine</name>
        <dbReference type="ChEBI" id="CHEBI:59789"/>
    </ligand>
</feature>
<reference evidence="10 11" key="1">
    <citation type="submission" date="2018-12" db="EMBL/GenBank/DDBJ databases">
        <authorList>
            <person name="Yang Y."/>
        </authorList>
    </citation>
    <scope>NUCLEOTIDE SEQUENCE [LARGE SCALE GENOMIC DNA]</scope>
    <source>
        <strain evidence="10 11">L-25-5w-1</strain>
    </source>
</reference>
<feature type="binding site" evidence="7 8">
    <location>
        <position position="68"/>
    </location>
    <ligand>
        <name>S-adenosyl-L-methionine</name>
        <dbReference type="ChEBI" id="CHEBI:59789"/>
    </ligand>
</feature>
<dbReference type="PANTHER" id="PTHR11727:SF7">
    <property type="entry name" value="DIMETHYLADENOSINE TRANSFERASE-RELATED"/>
    <property type="match status" value="1"/>
</dbReference>
<dbReference type="InterPro" id="IPR020596">
    <property type="entry name" value="rRNA_Ade_Mease_Trfase_CS"/>
</dbReference>
<dbReference type="Proteomes" id="UP000277007">
    <property type="component" value="Unassembled WGS sequence"/>
</dbReference>
<dbReference type="PROSITE" id="PS01131">
    <property type="entry name" value="RRNA_A_DIMETH"/>
    <property type="match status" value="1"/>
</dbReference>
<dbReference type="GO" id="GO:0003723">
    <property type="term" value="F:RNA binding"/>
    <property type="evidence" value="ECO:0007669"/>
    <property type="project" value="UniProtKB-UniRule"/>
</dbReference>
<evidence type="ECO:0000256" key="6">
    <source>
        <dbReference type="ARBA" id="ARBA00022884"/>
    </source>
</evidence>
<dbReference type="HAMAP" id="MF_00607">
    <property type="entry name" value="16SrRNA_methyltr_A"/>
    <property type="match status" value="1"/>
</dbReference>
<keyword evidence="4 7" id="KW-0808">Transferase</keyword>
<evidence type="ECO:0000313" key="11">
    <source>
        <dbReference type="Proteomes" id="UP000277007"/>
    </source>
</evidence>
<evidence type="ECO:0000259" key="9">
    <source>
        <dbReference type="SMART" id="SM00650"/>
    </source>
</evidence>
<gene>
    <name evidence="7 10" type="primary">rsmA</name>
    <name evidence="7" type="synonym">ksgA</name>
    <name evidence="10" type="ORF">EJ903_10870</name>
</gene>
<feature type="binding site" evidence="7 8">
    <location>
        <position position="41"/>
    </location>
    <ligand>
        <name>S-adenosyl-L-methionine</name>
        <dbReference type="ChEBI" id="CHEBI:59789"/>
    </ligand>
</feature>
<feature type="binding site" evidence="7 8">
    <location>
        <position position="43"/>
    </location>
    <ligand>
        <name>S-adenosyl-L-methionine</name>
        <dbReference type="ChEBI" id="CHEBI:59789"/>
    </ligand>
</feature>
<protein>
    <recommendedName>
        <fullName evidence="7">Ribosomal RNA small subunit methyltransferase A</fullName>
        <ecNumber evidence="7">2.1.1.182</ecNumber>
    </recommendedName>
    <alternativeName>
        <fullName evidence="7">16S rRNA (adenine(1518)-N(6)/adenine(1519)-N(6))-dimethyltransferase</fullName>
    </alternativeName>
    <alternativeName>
        <fullName evidence="7">16S rRNA dimethyladenosine transferase</fullName>
    </alternativeName>
    <alternativeName>
        <fullName evidence="7">16S rRNA dimethylase</fullName>
    </alternativeName>
    <alternativeName>
        <fullName evidence="7">S-adenosylmethionine-6-N', N'-adenosyl(rRNA) dimethyltransferase</fullName>
    </alternativeName>
</protein>
<comment type="caution">
    <text evidence="10">The sequence shown here is derived from an EMBL/GenBank/DDBJ whole genome shotgun (WGS) entry which is preliminary data.</text>
</comment>
<evidence type="ECO:0000256" key="3">
    <source>
        <dbReference type="ARBA" id="ARBA00022603"/>
    </source>
</evidence>
<dbReference type="SUPFAM" id="SSF53335">
    <property type="entry name" value="S-adenosyl-L-methionine-dependent methyltransferases"/>
    <property type="match status" value="1"/>
</dbReference>
<evidence type="ECO:0000256" key="8">
    <source>
        <dbReference type="PROSITE-ProRule" id="PRU01026"/>
    </source>
</evidence>
<evidence type="ECO:0000256" key="5">
    <source>
        <dbReference type="ARBA" id="ARBA00022691"/>
    </source>
</evidence>
<feature type="binding site" evidence="7 8">
    <location>
        <position position="135"/>
    </location>
    <ligand>
        <name>S-adenosyl-L-methionine</name>
        <dbReference type="ChEBI" id="CHEBI:59789"/>
    </ligand>
</feature>
<dbReference type="InterPro" id="IPR023165">
    <property type="entry name" value="rRNA_Ade_diMease-like_C"/>
</dbReference>
<dbReference type="EMBL" id="RXMA01000008">
    <property type="protein sequence ID" value="RTR20613.1"/>
    <property type="molecule type" value="Genomic_DNA"/>
</dbReference>
<dbReference type="CDD" id="cd02440">
    <property type="entry name" value="AdoMet_MTases"/>
    <property type="match status" value="1"/>
</dbReference>
<dbReference type="PANTHER" id="PTHR11727">
    <property type="entry name" value="DIMETHYLADENOSINE TRANSFERASE"/>
    <property type="match status" value="1"/>
</dbReference>
<dbReference type="RefSeq" id="WP_126615022.1">
    <property type="nucleotide sequence ID" value="NZ_JBHUCY010000077.1"/>
</dbReference>
<dbReference type="OrthoDB" id="9814755at2"/>
<sequence length="300" mass="32175">MTDTTDLPPPSAPRFDPHALPPLREVIARFGLDAKKSLGQNFLLDLNLTGRIARSAGPMASVTAIEVGPGPGGLTRALLATDATRVIAIERDRRFIEALQDVVDAAQGRLSIVEADALTVDPETLAPAPRAIVANLPYNVATPLLLGWLARIEAYVSLTLMFQKEVADRLVAQPGSKAYGRLSVITQWRADARVLFNLPPRAFTPPPKVDSTIVHLTARAAPEAAEWRVMERVTAAAFGQRRKMLRQSLKSLGNAEALLEEVGIAPTARAEEVDVAGFAALARAVQAREDAAPAQTHQAP</sequence>
<dbReference type="EC" id="2.1.1.182" evidence="7"/>
<organism evidence="10 11">
    <name type="scientific">Azospirillum griseum</name>
    <dbReference type="NCBI Taxonomy" id="2496639"/>
    <lineage>
        <taxon>Bacteria</taxon>
        <taxon>Pseudomonadati</taxon>
        <taxon>Pseudomonadota</taxon>
        <taxon>Alphaproteobacteria</taxon>
        <taxon>Rhodospirillales</taxon>
        <taxon>Azospirillaceae</taxon>
        <taxon>Azospirillum</taxon>
    </lineage>
</organism>
<dbReference type="AlphaFoldDB" id="A0A3S0I1B2"/>
<dbReference type="FunFam" id="1.10.8.100:FF:000001">
    <property type="entry name" value="Ribosomal RNA small subunit methyltransferase A"/>
    <property type="match status" value="1"/>
</dbReference>
<dbReference type="InterPro" id="IPR020598">
    <property type="entry name" value="rRNA_Ade_methylase_Trfase_N"/>
</dbReference>
<dbReference type="NCBIfam" id="TIGR00755">
    <property type="entry name" value="ksgA"/>
    <property type="match status" value="1"/>
</dbReference>
<proteinExistence type="inferred from homology"/>
<comment type="catalytic activity">
    <reaction evidence="7">
        <text>adenosine(1518)/adenosine(1519) in 16S rRNA + 4 S-adenosyl-L-methionine = N(6)-dimethyladenosine(1518)/N(6)-dimethyladenosine(1519) in 16S rRNA + 4 S-adenosyl-L-homocysteine + 4 H(+)</text>
        <dbReference type="Rhea" id="RHEA:19609"/>
        <dbReference type="Rhea" id="RHEA-COMP:10232"/>
        <dbReference type="Rhea" id="RHEA-COMP:10233"/>
        <dbReference type="ChEBI" id="CHEBI:15378"/>
        <dbReference type="ChEBI" id="CHEBI:57856"/>
        <dbReference type="ChEBI" id="CHEBI:59789"/>
        <dbReference type="ChEBI" id="CHEBI:74411"/>
        <dbReference type="ChEBI" id="CHEBI:74493"/>
        <dbReference type="EC" id="2.1.1.182"/>
    </reaction>
</comment>
<feature type="domain" description="Ribosomal RNA adenine methylase transferase N-terminal" evidence="9">
    <location>
        <begin position="48"/>
        <end position="220"/>
    </location>
</feature>
<name>A0A3S0I1B2_9PROT</name>
<dbReference type="GO" id="GO:0005829">
    <property type="term" value="C:cytosol"/>
    <property type="evidence" value="ECO:0007669"/>
    <property type="project" value="TreeGrafter"/>
</dbReference>
<keyword evidence="2 7" id="KW-0698">rRNA processing</keyword>
<dbReference type="Gene3D" id="3.40.50.150">
    <property type="entry name" value="Vaccinia Virus protein VP39"/>
    <property type="match status" value="1"/>
</dbReference>
<dbReference type="GO" id="GO:0052908">
    <property type="term" value="F:16S rRNA (adenine(1518)-N(6)/adenine(1519)-N(6))-dimethyltransferase activity"/>
    <property type="evidence" value="ECO:0007669"/>
    <property type="project" value="UniProtKB-EC"/>
</dbReference>
<evidence type="ECO:0000313" key="10">
    <source>
        <dbReference type="EMBL" id="RTR20613.1"/>
    </source>
</evidence>
<comment type="similarity">
    <text evidence="7">Belongs to the class I-like SAM-binding methyltransferase superfamily. rRNA adenine N(6)-methyltransferase family. RsmA subfamily.</text>
</comment>
<keyword evidence="6 7" id="KW-0694">RNA-binding</keyword>
<dbReference type="PROSITE" id="PS51689">
    <property type="entry name" value="SAM_RNA_A_N6_MT"/>
    <property type="match status" value="1"/>
</dbReference>
<comment type="subcellular location">
    <subcellularLocation>
        <location evidence="7">Cytoplasm</location>
    </subcellularLocation>
</comment>
<comment type="function">
    <text evidence="7">Specifically dimethylates two adjacent adenosines (A1518 and A1519) in the loop of a conserved hairpin near the 3'-end of 16S rRNA in the 30S particle. May play a critical role in biogenesis of 30S subunits.</text>
</comment>
<dbReference type="InterPro" id="IPR029063">
    <property type="entry name" value="SAM-dependent_MTases_sf"/>
</dbReference>
<accession>A0A3S0I1B2</accession>
<dbReference type="FunFam" id="3.40.50.150:FF:000023">
    <property type="entry name" value="Ribosomal RNA small subunit methyltransferase A"/>
    <property type="match status" value="1"/>
</dbReference>
<keyword evidence="3 7" id="KW-0489">Methyltransferase</keyword>
<evidence type="ECO:0000256" key="1">
    <source>
        <dbReference type="ARBA" id="ARBA00022490"/>
    </source>
</evidence>
<evidence type="ECO:0000256" key="4">
    <source>
        <dbReference type="ARBA" id="ARBA00022679"/>
    </source>
</evidence>
<dbReference type="InterPro" id="IPR011530">
    <property type="entry name" value="rRNA_adenine_dimethylase"/>
</dbReference>
<keyword evidence="5 7" id="KW-0949">S-adenosyl-L-methionine</keyword>
<dbReference type="Pfam" id="PF00398">
    <property type="entry name" value="RrnaAD"/>
    <property type="match status" value="1"/>
</dbReference>
<keyword evidence="11" id="KW-1185">Reference proteome</keyword>
<dbReference type="SMART" id="SM00650">
    <property type="entry name" value="rADc"/>
    <property type="match status" value="1"/>
</dbReference>
<dbReference type="InterPro" id="IPR001737">
    <property type="entry name" value="KsgA/Erm"/>
</dbReference>
<evidence type="ECO:0000256" key="2">
    <source>
        <dbReference type="ARBA" id="ARBA00022552"/>
    </source>
</evidence>
<keyword evidence="1 7" id="KW-0963">Cytoplasm</keyword>